<dbReference type="GO" id="GO:0003676">
    <property type="term" value="F:nucleic acid binding"/>
    <property type="evidence" value="ECO:0007669"/>
    <property type="project" value="InterPro"/>
</dbReference>
<dbReference type="Proteomes" id="UP000237271">
    <property type="component" value="Unassembled WGS sequence"/>
</dbReference>
<evidence type="ECO:0000256" key="1">
    <source>
        <dbReference type="SAM" id="Phobius"/>
    </source>
</evidence>
<keyword evidence="1" id="KW-1133">Transmembrane helix</keyword>
<evidence type="ECO:0000313" key="2">
    <source>
        <dbReference type="EMBL" id="POM57655.1"/>
    </source>
</evidence>
<dbReference type="OrthoDB" id="123384at2759"/>
<dbReference type="EMBL" id="NCKW01020588">
    <property type="protein sequence ID" value="POM57655.1"/>
    <property type="molecule type" value="Genomic_DNA"/>
</dbReference>
<sequence>MNSDRVKELRKKYYKRSENELSILMKLFSIYSVLVTMGGVVVELALLSSALVVVGRTSMLSHASRLQDWSTINDADAIDNFVRDLLDGLIDEGVSLFDAVVICYNASIHTGVKEVTQLAEYVGVQLIKFSPNSPMLNPIENVFFVFKSEVKSYLALHRDDILRPPPGIIKAEHRANFMLRAAKYSMSTKVTPELCDSEAAHTLSFHARAMDNVYMSVGS</sequence>
<organism evidence="2 3">
    <name type="scientific">Phytophthora palmivora</name>
    <dbReference type="NCBI Taxonomy" id="4796"/>
    <lineage>
        <taxon>Eukaryota</taxon>
        <taxon>Sar</taxon>
        <taxon>Stramenopiles</taxon>
        <taxon>Oomycota</taxon>
        <taxon>Peronosporomycetes</taxon>
        <taxon>Peronosporales</taxon>
        <taxon>Peronosporaceae</taxon>
        <taxon>Phytophthora</taxon>
    </lineage>
</organism>
<reference evidence="2 3" key="1">
    <citation type="journal article" date="2017" name="Genome Biol. Evol.">
        <title>Phytophthora megakarya and P. palmivora, closely related causal agents of cacao black pod rot, underwent increases in genome sizes and gene numbers by different mechanisms.</title>
        <authorList>
            <person name="Ali S.S."/>
            <person name="Shao J."/>
            <person name="Lary D.J."/>
            <person name="Kronmiller B."/>
            <person name="Shen D."/>
            <person name="Strem M.D."/>
            <person name="Amoako-Attah I."/>
            <person name="Akrofi A.Y."/>
            <person name="Begoude B.A."/>
            <person name="Ten Hoopen G.M."/>
            <person name="Coulibaly K."/>
            <person name="Kebe B.I."/>
            <person name="Melnick R.L."/>
            <person name="Guiltinan M.J."/>
            <person name="Tyler B.M."/>
            <person name="Meinhardt L.W."/>
            <person name="Bailey B.A."/>
        </authorList>
    </citation>
    <scope>NUCLEOTIDE SEQUENCE [LARGE SCALE GENOMIC DNA]</scope>
    <source>
        <strain evidence="3">sbr112.9</strain>
    </source>
</reference>
<dbReference type="Gene3D" id="3.30.420.10">
    <property type="entry name" value="Ribonuclease H-like superfamily/Ribonuclease H"/>
    <property type="match status" value="1"/>
</dbReference>
<keyword evidence="3" id="KW-1185">Reference proteome</keyword>
<comment type="caution">
    <text evidence="2">The sequence shown here is derived from an EMBL/GenBank/DDBJ whole genome shotgun (WGS) entry which is preliminary data.</text>
</comment>
<name>A0A2P4WWI1_9STRA</name>
<dbReference type="AlphaFoldDB" id="A0A2P4WWI1"/>
<accession>A0A2P4WWI1</accession>
<keyword evidence="1" id="KW-0812">Transmembrane</keyword>
<evidence type="ECO:0000313" key="3">
    <source>
        <dbReference type="Proteomes" id="UP000237271"/>
    </source>
</evidence>
<keyword evidence="1" id="KW-0472">Membrane</keyword>
<proteinExistence type="predicted"/>
<gene>
    <name evidence="2" type="ORF">PHPALM_37803</name>
</gene>
<protein>
    <submittedName>
        <fullName evidence="2">Uncharacterized protein</fullName>
    </submittedName>
</protein>
<dbReference type="InterPro" id="IPR036397">
    <property type="entry name" value="RNaseH_sf"/>
</dbReference>
<feature type="transmembrane region" description="Helical" evidence="1">
    <location>
        <begin position="21"/>
        <end position="54"/>
    </location>
</feature>